<dbReference type="EMBL" id="NBCO01000036">
    <property type="protein sequence ID" value="ORC85338.1"/>
    <property type="molecule type" value="Genomic_DNA"/>
</dbReference>
<protein>
    <submittedName>
        <fullName evidence="1">Uncharacterized protein</fullName>
    </submittedName>
</protein>
<dbReference type="OrthoDB" id="272628at2759"/>
<proteinExistence type="predicted"/>
<evidence type="ECO:0000313" key="1">
    <source>
        <dbReference type="EMBL" id="ORC85338.1"/>
    </source>
</evidence>
<dbReference type="AlphaFoldDB" id="A0A1X0NLD6"/>
<dbReference type="VEuPathDB" id="TriTrypDB:TM35_000361980"/>
<gene>
    <name evidence="1" type="ORF">TM35_000361980</name>
</gene>
<evidence type="ECO:0000313" key="2">
    <source>
        <dbReference type="Proteomes" id="UP000192257"/>
    </source>
</evidence>
<dbReference type="Proteomes" id="UP000192257">
    <property type="component" value="Unassembled WGS sequence"/>
</dbReference>
<dbReference type="GeneID" id="39989163"/>
<sequence>MRLTSFLRCPAAGSTLTARLSQLALRVETLYPYKRTEIHTPPKEEDDGSLWKDVVAVAGAAGEARETDTAMALVLRLLHYSKSSPPAGVWATLIRDLAPYGDVEANTVLTYPGVISNGYSHSSHTSAERSQYRRLSMERSGTGIESGGVGGNIEEGPVDSGILLRPTRETLLLTGGVVPLSARAPCSDGGALANLLNAFCSSYEASSSDESISLSVVKDVMDAVVSTLRLIAPTVVLTESSSVTRSLLRFFQLVFRPGKQEKEEEKKKEQQKLAEELAIHLIKVLPINAVGARVVILFLAEQHKSFPDDMIHLPLVRIAVKGLWLNYESVDDFSCLQHLQQVNDAVDVTLQRNANSGNSLGLEEADESDIRLLLSLALLRLMRLQADSPDIFLRDAVDIVDRCPVNLSVEYELLAAKVQLLDLFIDDPESSNTIYDDLLQSLRALVELRPRDNSIQQEEELLEEKGGGGEEEEEIRRITQFHFQEAHRLVVTAFAQSHVEERLNQAYTILVTHKYHGLIITRELMHPLMDVLSRRGDCRVFNIVDLCVLYSGNSIDYETLNYLFQSCRVAGDFYRARTLYQLLREMIPGFLLRAPESIKEALRGLKVLEPEPNHLFPSSFTVERDVDATVAAAAVASAGVVDDEMLGVQQRGPIRELPNVVKETSSKDAHTSQ</sequence>
<keyword evidence="2" id="KW-1185">Reference proteome</keyword>
<reference evidence="1 2" key="1">
    <citation type="submission" date="2017-03" db="EMBL/GenBank/DDBJ databases">
        <title>An alternative strategy for trypanosome survival in the mammalian bloodstream revealed through genome and transcriptome analysis of the ubiquitous bovine parasite Trypanosoma (Megatrypanum) theileri.</title>
        <authorList>
            <person name="Kelly S."/>
            <person name="Ivens A."/>
            <person name="Mott A."/>
            <person name="O'Neill E."/>
            <person name="Emms D."/>
            <person name="Macleod O."/>
            <person name="Voorheis P."/>
            <person name="Matthews J."/>
            <person name="Matthews K."/>
            <person name="Carrington M."/>
        </authorList>
    </citation>
    <scope>NUCLEOTIDE SEQUENCE [LARGE SCALE GENOMIC DNA]</scope>
    <source>
        <strain evidence="1">Edinburgh</strain>
    </source>
</reference>
<organism evidence="1 2">
    <name type="scientific">Trypanosoma theileri</name>
    <dbReference type="NCBI Taxonomy" id="67003"/>
    <lineage>
        <taxon>Eukaryota</taxon>
        <taxon>Discoba</taxon>
        <taxon>Euglenozoa</taxon>
        <taxon>Kinetoplastea</taxon>
        <taxon>Metakinetoplastina</taxon>
        <taxon>Trypanosomatida</taxon>
        <taxon>Trypanosomatidae</taxon>
        <taxon>Trypanosoma</taxon>
    </lineage>
</organism>
<comment type="caution">
    <text evidence="1">The sequence shown here is derived from an EMBL/GenBank/DDBJ whole genome shotgun (WGS) entry which is preliminary data.</text>
</comment>
<name>A0A1X0NLD6_9TRYP</name>
<dbReference type="RefSeq" id="XP_028879404.1">
    <property type="nucleotide sequence ID" value="XM_029029383.1"/>
</dbReference>
<accession>A0A1X0NLD6</accession>